<dbReference type="EMBL" id="JARAKH010000003">
    <property type="protein sequence ID" value="KAK8405215.1"/>
    <property type="molecule type" value="Genomic_DNA"/>
</dbReference>
<feature type="transmembrane region" description="Helical" evidence="8">
    <location>
        <begin position="679"/>
        <end position="703"/>
    </location>
</feature>
<dbReference type="Gene3D" id="2.10.25.10">
    <property type="entry name" value="Laminin"/>
    <property type="match status" value="1"/>
</dbReference>
<feature type="domain" description="EGF-like" evidence="10">
    <location>
        <begin position="632"/>
        <end position="668"/>
    </location>
</feature>
<evidence type="ECO:0000256" key="3">
    <source>
        <dbReference type="ARBA" id="ARBA00022737"/>
    </source>
</evidence>
<dbReference type="CDD" id="cd00054">
    <property type="entry name" value="EGF_CA"/>
    <property type="match status" value="2"/>
</dbReference>
<name>A0AAW0UZS8_SCYPA</name>
<comment type="caution">
    <text evidence="11">The sequence shown here is derived from an EMBL/GenBank/DDBJ whole genome shotgun (WGS) entry which is preliminary data.</text>
</comment>
<evidence type="ECO:0000256" key="4">
    <source>
        <dbReference type="ARBA" id="ARBA00023157"/>
    </source>
</evidence>
<dbReference type="Pfam" id="PF23106">
    <property type="entry name" value="EGF_Teneurin"/>
    <property type="match status" value="1"/>
</dbReference>
<dbReference type="GO" id="GO:0005509">
    <property type="term" value="F:calcium ion binding"/>
    <property type="evidence" value="ECO:0007669"/>
    <property type="project" value="InterPro"/>
</dbReference>
<keyword evidence="5" id="KW-0325">Glycoprotein</keyword>
<dbReference type="Proteomes" id="UP001487740">
    <property type="component" value="Unassembled WGS sequence"/>
</dbReference>
<dbReference type="GO" id="GO:0016020">
    <property type="term" value="C:membrane"/>
    <property type="evidence" value="ECO:0007669"/>
    <property type="project" value="UniProtKB-SubCell"/>
</dbReference>
<dbReference type="SMART" id="SM00179">
    <property type="entry name" value="EGF_CA"/>
    <property type="match status" value="3"/>
</dbReference>
<keyword evidence="12" id="KW-1185">Reference proteome</keyword>
<keyword evidence="4 6" id="KW-1015">Disulfide bond</keyword>
<evidence type="ECO:0000256" key="2">
    <source>
        <dbReference type="ARBA" id="ARBA00022729"/>
    </source>
</evidence>
<protein>
    <recommendedName>
        <fullName evidence="13">Neural-cadherin</fullName>
    </recommendedName>
</protein>
<dbReference type="InterPro" id="IPR027397">
    <property type="entry name" value="Catenin-bd_sf"/>
</dbReference>
<feature type="domain" description="Laminin G" evidence="9">
    <location>
        <begin position="135"/>
        <end position="358"/>
    </location>
</feature>
<evidence type="ECO:0000256" key="7">
    <source>
        <dbReference type="SAM" id="MobiDB-lite"/>
    </source>
</evidence>
<keyword evidence="8" id="KW-1133">Transmembrane helix</keyword>
<dbReference type="CDD" id="cd00110">
    <property type="entry name" value="LamG"/>
    <property type="match status" value="2"/>
</dbReference>
<dbReference type="Pfam" id="PF02210">
    <property type="entry name" value="Laminin_G_2"/>
    <property type="match status" value="2"/>
</dbReference>
<dbReference type="GO" id="GO:0048056">
    <property type="term" value="P:R3/R4 cell differentiation"/>
    <property type="evidence" value="ECO:0007669"/>
    <property type="project" value="UniProtKB-ARBA"/>
</dbReference>
<dbReference type="Pfam" id="PF00008">
    <property type="entry name" value="EGF"/>
    <property type="match status" value="1"/>
</dbReference>
<comment type="caution">
    <text evidence="6">Lacks conserved residue(s) required for the propagation of feature annotation.</text>
</comment>
<dbReference type="PROSITE" id="PS01186">
    <property type="entry name" value="EGF_2"/>
    <property type="match status" value="2"/>
</dbReference>
<dbReference type="GO" id="GO:0050769">
    <property type="term" value="P:positive regulation of neurogenesis"/>
    <property type="evidence" value="ECO:0007669"/>
    <property type="project" value="UniProtKB-ARBA"/>
</dbReference>
<evidence type="ECO:0000259" key="9">
    <source>
        <dbReference type="PROSITE" id="PS50025"/>
    </source>
</evidence>
<dbReference type="PROSITE" id="PS50025">
    <property type="entry name" value="LAM_G_DOMAIN"/>
    <property type="match status" value="2"/>
</dbReference>
<dbReference type="FunFam" id="2.10.25.10:FF:000012">
    <property type="entry name" value="Delta-like protein"/>
    <property type="match status" value="1"/>
</dbReference>
<feature type="compositionally biased region" description="Polar residues" evidence="7">
    <location>
        <begin position="795"/>
        <end position="816"/>
    </location>
</feature>
<dbReference type="Gene3D" id="4.10.900.10">
    <property type="entry name" value="TCF3-CBD (Catenin binding domain)"/>
    <property type="match status" value="1"/>
</dbReference>
<evidence type="ECO:0000313" key="12">
    <source>
        <dbReference type="Proteomes" id="UP001487740"/>
    </source>
</evidence>
<dbReference type="GO" id="GO:0016318">
    <property type="term" value="P:ommatidial rotation"/>
    <property type="evidence" value="ECO:0007669"/>
    <property type="project" value="UniProtKB-ARBA"/>
</dbReference>
<evidence type="ECO:0000256" key="8">
    <source>
        <dbReference type="SAM" id="Phobius"/>
    </source>
</evidence>
<feature type="domain" description="EGF-like" evidence="10">
    <location>
        <begin position="359"/>
        <end position="397"/>
    </location>
</feature>
<dbReference type="SUPFAM" id="SSF49899">
    <property type="entry name" value="Concanavalin A-like lectins/glucanases"/>
    <property type="match status" value="2"/>
</dbReference>
<organism evidence="11 12">
    <name type="scientific">Scylla paramamosain</name>
    <name type="common">Mud crab</name>
    <dbReference type="NCBI Taxonomy" id="85552"/>
    <lineage>
        <taxon>Eukaryota</taxon>
        <taxon>Metazoa</taxon>
        <taxon>Ecdysozoa</taxon>
        <taxon>Arthropoda</taxon>
        <taxon>Crustacea</taxon>
        <taxon>Multicrustacea</taxon>
        <taxon>Malacostraca</taxon>
        <taxon>Eumalacostraca</taxon>
        <taxon>Eucarida</taxon>
        <taxon>Decapoda</taxon>
        <taxon>Pleocyemata</taxon>
        <taxon>Brachyura</taxon>
        <taxon>Eubrachyura</taxon>
        <taxon>Portunoidea</taxon>
        <taxon>Portunidae</taxon>
        <taxon>Portuninae</taxon>
        <taxon>Scylla</taxon>
    </lineage>
</organism>
<proteinExistence type="predicted"/>
<feature type="disulfide bond" evidence="6">
    <location>
        <begin position="123"/>
        <end position="132"/>
    </location>
</feature>
<keyword evidence="3" id="KW-0677">Repeat</keyword>
<dbReference type="SMART" id="SM00181">
    <property type="entry name" value="EGF"/>
    <property type="match status" value="4"/>
</dbReference>
<dbReference type="InterPro" id="IPR000742">
    <property type="entry name" value="EGF"/>
</dbReference>
<dbReference type="AlphaFoldDB" id="A0AAW0UZS8"/>
<dbReference type="InterPro" id="IPR009030">
    <property type="entry name" value="Growth_fac_rcpt_cys_sf"/>
</dbReference>
<dbReference type="PROSITE" id="PS50026">
    <property type="entry name" value="EGF_3"/>
    <property type="match status" value="3"/>
</dbReference>
<keyword evidence="8" id="KW-0812">Transmembrane</keyword>
<keyword evidence="8" id="KW-0472">Membrane</keyword>
<feature type="disulfide bond" evidence="6">
    <location>
        <begin position="658"/>
        <end position="667"/>
    </location>
</feature>
<keyword evidence="2" id="KW-0732">Signal</keyword>
<feature type="disulfide bond" evidence="6">
    <location>
        <begin position="387"/>
        <end position="396"/>
    </location>
</feature>
<dbReference type="PROSITE" id="PS00022">
    <property type="entry name" value="EGF_1"/>
    <property type="match status" value="2"/>
</dbReference>
<evidence type="ECO:0000313" key="11">
    <source>
        <dbReference type="EMBL" id="KAK8405215.1"/>
    </source>
</evidence>
<evidence type="ECO:0000256" key="6">
    <source>
        <dbReference type="PROSITE-ProRule" id="PRU00076"/>
    </source>
</evidence>
<dbReference type="SUPFAM" id="SSF57184">
    <property type="entry name" value="Growth factor receptor domain"/>
    <property type="match status" value="1"/>
</dbReference>
<dbReference type="Gene3D" id="2.60.120.200">
    <property type="match status" value="2"/>
</dbReference>
<reference evidence="11 12" key="1">
    <citation type="submission" date="2023-03" db="EMBL/GenBank/DDBJ databases">
        <title>High-quality genome of Scylla paramamosain provides insights in environmental adaptation.</title>
        <authorList>
            <person name="Zhang L."/>
        </authorList>
    </citation>
    <scope>NUCLEOTIDE SEQUENCE [LARGE SCALE GENOMIC DNA]</scope>
    <source>
        <strain evidence="11">LZ_2023a</strain>
        <tissue evidence="11">Muscle</tissue>
    </source>
</reference>
<feature type="region of interest" description="Disordered" evidence="7">
    <location>
        <begin position="779"/>
        <end position="857"/>
    </location>
</feature>
<sequence length="881" mass="93467">MEPREPVEATLVCKMQKRLSHLLGVDVVEVGVGECGGEGDAPSTTAAHLESCEIGREARYSVVDAESTAVVGPRMRFGCGCRCGGRCERCATRPPPPVHTCTYRTCLNGGRCFPTSEGVRCACPLHTASPTCKVLMRHFQGDESIGSWTWVASIPPCPEVHISLEVLTTSQNATLLYSGPDHLGLAEPPPPGSSSREVLLLELRSGRPFLMLDLGGGPVTLALTASYSLADSTWHRLDVIWKDELVEMVVDLCSGGSIHGASMKVTDDPTTRPPPPVPPDAHTCRGAARLPPTARTLNYQRPLQVGGMAHPAPSHDTYGWPEPIRAYPLKGCVRNLRVNGELMDLGAGVLSSGSVPGCAAAECPANSPYCGSYGRCRVEAGAARCECDSGWTGADCSTRTTPSTFHLHSFVRLALSFSPLGYTTSISLRFRTRKADGDLVVLSSEGGGDRFGLQLSGGRACVLLQLHPAPPRTLCLAHVQLADGRWHRLHAARYGSATFLTADDGDGDLYNASVSLKGRQLLEVDREAGVVLGGASRQGDSGASASQRDFHEGCLDDVRISSRPVPLPPALNRTAWARVDEARGVGVDCEAPPACGNVTCRSPLTCVDTWRSYHCGCGEGRVMEEGSNLCQALDQCDHRPCLHGGTCLAANTGFTCSCLSGYGGRYCQLQGPGAASLKLSLAGLLAVLVWCTLLLLLVCAVLLHQHHRRSALRRGTGDGKESTTPAETKGHVSPSPSDCHAPYLLELRLLAPPRGNRPASWSTNPNIADVDVLQVDAASVTSSVEERTQQQQQQENPTHPTNRANPSQGSLSNPSSAVPAEEGEAAADKQEAERSGCDDLRNYAYEGGGSSPGSLSSCLESCSGNTKFLGGFREVAHMLES</sequence>
<dbReference type="InterPro" id="IPR001881">
    <property type="entry name" value="EGF-like_Ca-bd_dom"/>
</dbReference>
<dbReference type="InterPro" id="IPR050372">
    <property type="entry name" value="Neurexin-related_CASP"/>
</dbReference>
<feature type="domain" description="EGF-like" evidence="10">
    <location>
        <begin position="97"/>
        <end position="133"/>
    </location>
</feature>
<dbReference type="PANTHER" id="PTHR15036:SF85">
    <property type="entry name" value="SP2353, ISOFORM A"/>
    <property type="match status" value="1"/>
</dbReference>
<accession>A0AAW0UZS8</accession>
<evidence type="ECO:0000259" key="10">
    <source>
        <dbReference type="PROSITE" id="PS50026"/>
    </source>
</evidence>
<gene>
    <name evidence="11" type="ORF">O3P69_001646</name>
</gene>
<keyword evidence="1 6" id="KW-0245">EGF-like domain</keyword>
<evidence type="ECO:0008006" key="13">
    <source>
        <dbReference type="Google" id="ProtNLM"/>
    </source>
</evidence>
<evidence type="ECO:0000256" key="5">
    <source>
        <dbReference type="ARBA" id="ARBA00023180"/>
    </source>
</evidence>
<dbReference type="InterPro" id="IPR013320">
    <property type="entry name" value="ConA-like_dom_sf"/>
</dbReference>
<dbReference type="InterPro" id="IPR001791">
    <property type="entry name" value="Laminin_G"/>
</dbReference>
<dbReference type="PANTHER" id="PTHR15036">
    <property type="entry name" value="PIKACHURIN-LIKE PROTEIN"/>
    <property type="match status" value="1"/>
</dbReference>
<feature type="region of interest" description="Disordered" evidence="7">
    <location>
        <begin position="261"/>
        <end position="287"/>
    </location>
</feature>
<feature type="region of interest" description="Disordered" evidence="7">
    <location>
        <begin position="710"/>
        <end position="738"/>
    </location>
</feature>
<dbReference type="SMART" id="SM00282">
    <property type="entry name" value="LamG"/>
    <property type="match status" value="2"/>
</dbReference>
<feature type="domain" description="Laminin G" evidence="9">
    <location>
        <begin position="400"/>
        <end position="589"/>
    </location>
</feature>
<feature type="compositionally biased region" description="Basic and acidic residues" evidence="7">
    <location>
        <begin position="826"/>
        <end position="841"/>
    </location>
</feature>
<evidence type="ECO:0000256" key="1">
    <source>
        <dbReference type="ARBA" id="ARBA00022536"/>
    </source>
</evidence>